<keyword evidence="6" id="KW-0999">Mitochondrion inner membrane</keyword>
<keyword evidence="6" id="KW-0496">Mitochondrion</keyword>
<name>A0AAW0ILC4_MYOGA</name>
<dbReference type="GO" id="GO:0005743">
    <property type="term" value="C:mitochondrial inner membrane"/>
    <property type="evidence" value="ECO:0007669"/>
    <property type="project" value="UniProtKB-SubCell"/>
</dbReference>
<keyword evidence="2" id="KW-0237">DNA synthesis</keyword>
<evidence type="ECO:0000313" key="7">
    <source>
        <dbReference type="EMBL" id="KAK7815109.1"/>
    </source>
</evidence>
<comment type="subcellular location">
    <subcellularLocation>
        <location evidence="6">Mitochondrion inner membrane</location>
    </subcellularLocation>
</comment>
<dbReference type="PANTHER" id="PTHR23222">
    <property type="entry name" value="PROHIBITIN"/>
    <property type="match status" value="1"/>
</dbReference>
<evidence type="ECO:0000256" key="5">
    <source>
        <dbReference type="ARBA" id="ARBA00046138"/>
    </source>
</evidence>
<protein>
    <recommendedName>
        <fullName evidence="6">Prohibitin</fullName>
    </recommendedName>
</protein>
<evidence type="ECO:0000256" key="6">
    <source>
        <dbReference type="RuleBase" id="RU366048"/>
    </source>
</evidence>
<comment type="function">
    <text evidence="5">In the plasma membrane, cooperates with CD86 to mediate CD86-signaling in B lymphocytes that regulates the level of IgG1 produced through the activation of distal signaling intermediates. Upon CD40 engagement, required to activate NF-kappa-B signaling pathway via phospholipase C and protein kinase C activation.</text>
</comment>
<dbReference type="AlphaFoldDB" id="A0AAW0ILC4"/>
<gene>
    <name evidence="7" type="ORF">U0070_007774</name>
</gene>
<accession>A0AAW0ILC4</accession>
<dbReference type="Proteomes" id="UP001488838">
    <property type="component" value="Unassembled WGS sequence"/>
</dbReference>
<dbReference type="GO" id="GO:0007005">
    <property type="term" value="P:mitochondrion organization"/>
    <property type="evidence" value="ECO:0007669"/>
    <property type="project" value="TreeGrafter"/>
</dbReference>
<dbReference type="PANTHER" id="PTHR23222:SF0">
    <property type="entry name" value="PROHIBITIN 1"/>
    <property type="match status" value="1"/>
</dbReference>
<dbReference type="PRINTS" id="PR00679">
    <property type="entry name" value="PROHIBITIN"/>
</dbReference>
<reference evidence="7 8" key="1">
    <citation type="journal article" date="2023" name="bioRxiv">
        <title>Conserved and derived expression patterns and positive selection on dental genes reveal complex evolutionary context of ever-growing rodent molars.</title>
        <authorList>
            <person name="Calamari Z.T."/>
            <person name="Song A."/>
            <person name="Cohen E."/>
            <person name="Akter M."/>
            <person name="Roy R.D."/>
            <person name="Hallikas O."/>
            <person name="Christensen M.M."/>
            <person name="Li P."/>
            <person name="Marangoni P."/>
            <person name="Jernvall J."/>
            <person name="Klein O.D."/>
        </authorList>
    </citation>
    <scope>NUCLEOTIDE SEQUENCE [LARGE SCALE GENOMIC DNA]</scope>
    <source>
        <strain evidence="7">V071</strain>
    </source>
</reference>
<sequence length="82" mass="9204">MLKPIIFDCHLRAWNIPVITDSKDLQNLNITLCILFRPVASPLPGIDTSIGDAYDERMLPFISTEMLKSVVARFDAGELITQ</sequence>
<comment type="function">
    <text evidence="4">Protein with pleiotropic attributes mediated in a cell-compartment- and tissue-specific manner, which include the plasma membrane-associated cell signaling functions, mitochondrial chaperone, and transcriptional co-regulator of transcription factors in the nucleus. Plays a role in adipose tissue and glucose homeostasis in a sex-specific manner. Contributes to pulmonary vascular remodeling by accelerating proliferation of pulmonary arterial smooth muscle cells.</text>
</comment>
<evidence type="ECO:0000256" key="2">
    <source>
        <dbReference type="ARBA" id="ARBA00022634"/>
    </source>
</evidence>
<evidence type="ECO:0000256" key="3">
    <source>
        <dbReference type="ARBA" id="ARBA00045600"/>
    </source>
</evidence>
<comment type="caution">
    <text evidence="7">The sequence shown here is derived from an EMBL/GenBank/DDBJ whole genome shotgun (WGS) entry which is preliminary data.</text>
</comment>
<dbReference type="InterPro" id="IPR000163">
    <property type="entry name" value="Prohibitin"/>
</dbReference>
<evidence type="ECO:0000313" key="8">
    <source>
        <dbReference type="Proteomes" id="UP001488838"/>
    </source>
</evidence>
<evidence type="ECO:0000256" key="1">
    <source>
        <dbReference type="ARBA" id="ARBA00009658"/>
    </source>
</evidence>
<proteinExistence type="inferred from homology"/>
<comment type="similarity">
    <text evidence="1 6">Belongs to the prohibitin family.</text>
</comment>
<evidence type="ECO:0000256" key="4">
    <source>
        <dbReference type="ARBA" id="ARBA00046022"/>
    </source>
</evidence>
<keyword evidence="8" id="KW-1185">Reference proteome</keyword>
<organism evidence="7 8">
    <name type="scientific">Myodes glareolus</name>
    <name type="common">Bank vole</name>
    <name type="synonym">Clethrionomys glareolus</name>
    <dbReference type="NCBI Taxonomy" id="447135"/>
    <lineage>
        <taxon>Eukaryota</taxon>
        <taxon>Metazoa</taxon>
        <taxon>Chordata</taxon>
        <taxon>Craniata</taxon>
        <taxon>Vertebrata</taxon>
        <taxon>Euteleostomi</taxon>
        <taxon>Mammalia</taxon>
        <taxon>Eutheria</taxon>
        <taxon>Euarchontoglires</taxon>
        <taxon>Glires</taxon>
        <taxon>Rodentia</taxon>
        <taxon>Myomorpha</taxon>
        <taxon>Muroidea</taxon>
        <taxon>Cricetidae</taxon>
        <taxon>Arvicolinae</taxon>
        <taxon>Myodes</taxon>
    </lineage>
</organism>
<dbReference type="GO" id="GO:0071897">
    <property type="term" value="P:DNA biosynthetic process"/>
    <property type="evidence" value="ECO:0007669"/>
    <property type="project" value="UniProtKB-KW"/>
</dbReference>
<comment type="function">
    <text evidence="3">In the nucleus, acts as a transcription coregulator, enhances promoter binding by TP53, a transcription factor it activates, but reduces the promoter binding by E2F1, a transcription factor it represses. Interacts with STAT3 to affect IL17 secretion in T-helper Th17 cells.</text>
</comment>
<keyword evidence="6" id="KW-0472">Membrane</keyword>
<dbReference type="EMBL" id="JBBHLL010000116">
    <property type="protein sequence ID" value="KAK7815109.1"/>
    <property type="molecule type" value="Genomic_DNA"/>
</dbReference>